<name>A0A0E9XKG3_ANGAN</name>
<proteinExistence type="predicted"/>
<protein>
    <submittedName>
        <fullName evidence="1">Uncharacterized protein</fullName>
    </submittedName>
</protein>
<dbReference type="AlphaFoldDB" id="A0A0E9XKG3"/>
<accession>A0A0E9XKG3</accession>
<reference evidence="1" key="2">
    <citation type="journal article" date="2015" name="Fish Shellfish Immunol.">
        <title>Early steps in the European eel (Anguilla anguilla)-Vibrio vulnificus interaction in the gills: Role of the RtxA13 toxin.</title>
        <authorList>
            <person name="Callol A."/>
            <person name="Pajuelo D."/>
            <person name="Ebbesson L."/>
            <person name="Teles M."/>
            <person name="MacKenzie S."/>
            <person name="Amaro C."/>
        </authorList>
    </citation>
    <scope>NUCLEOTIDE SEQUENCE</scope>
</reference>
<evidence type="ECO:0000313" key="1">
    <source>
        <dbReference type="EMBL" id="JAI02917.1"/>
    </source>
</evidence>
<dbReference type="EMBL" id="GBXM01005661">
    <property type="protein sequence ID" value="JAI02917.1"/>
    <property type="molecule type" value="Transcribed_RNA"/>
</dbReference>
<sequence>MSTSLKNRLCCPLENRISSTKCTKHVTFFQNHRHNHKHCLHQVI</sequence>
<organism evidence="1">
    <name type="scientific">Anguilla anguilla</name>
    <name type="common">European freshwater eel</name>
    <name type="synonym">Muraena anguilla</name>
    <dbReference type="NCBI Taxonomy" id="7936"/>
    <lineage>
        <taxon>Eukaryota</taxon>
        <taxon>Metazoa</taxon>
        <taxon>Chordata</taxon>
        <taxon>Craniata</taxon>
        <taxon>Vertebrata</taxon>
        <taxon>Euteleostomi</taxon>
        <taxon>Actinopterygii</taxon>
        <taxon>Neopterygii</taxon>
        <taxon>Teleostei</taxon>
        <taxon>Anguilliformes</taxon>
        <taxon>Anguillidae</taxon>
        <taxon>Anguilla</taxon>
    </lineage>
</organism>
<reference evidence="1" key="1">
    <citation type="submission" date="2014-11" db="EMBL/GenBank/DDBJ databases">
        <authorList>
            <person name="Amaro Gonzalez C."/>
        </authorList>
    </citation>
    <scope>NUCLEOTIDE SEQUENCE</scope>
</reference>